<accession>A0AAD4WCK7</accession>
<keyword evidence="1" id="KW-0812">Transmembrane</keyword>
<organism evidence="2 3">
    <name type="scientific">Prunus dulcis</name>
    <name type="common">Almond</name>
    <name type="synonym">Amygdalus dulcis</name>
    <dbReference type="NCBI Taxonomy" id="3755"/>
    <lineage>
        <taxon>Eukaryota</taxon>
        <taxon>Viridiplantae</taxon>
        <taxon>Streptophyta</taxon>
        <taxon>Embryophyta</taxon>
        <taxon>Tracheophyta</taxon>
        <taxon>Spermatophyta</taxon>
        <taxon>Magnoliopsida</taxon>
        <taxon>eudicotyledons</taxon>
        <taxon>Gunneridae</taxon>
        <taxon>Pentapetalae</taxon>
        <taxon>rosids</taxon>
        <taxon>fabids</taxon>
        <taxon>Rosales</taxon>
        <taxon>Rosaceae</taxon>
        <taxon>Amygdaloideae</taxon>
        <taxon>Amygdaleae</taxon>
        <taxon>Prunus</taxon>
    </lineage>
</organism>
<name>A0AAD4WCK7_PRUDU</name>
<gene>
    <name evidence="2" type="ORF">L3X38_018904</name>
</gene>
<evidence type="ECO:0000256" key="1">
    <source>
        <dbReference type="SAM" id="Phobius"/>
    </source>
</evidence>
<dbReference type="AlphaFoldDB" id="A0AAD4WCK7"/>
<evidence type="ECO:0000313" key="3">
    <source>
        <dbReference type="Proteomes" id="UP001054821"/>
    </source>
</evidence>
<keyword evidence="1" id="KW-0472">Membrane</keyword>
<evidence type="ECO:0000313" key="2">
    <source>
        <dbReference type="EMBL" id="KAI5339632.1"/>
    </source>
</evidence>
<proteinExistence type="predicted"/>
<reference evidence="2 3" key="1">
    <citation type="journal article" date="2022" name="G3 (Bethesda)">
        <title>Whole-genome sequence and methylome profiling of the almond [Prunus dulcis (Mill.) D.A. Webb] cultivar 'Nonpareil'.</title>
        <authorList>
            <person name="D'Amico-Willman K.M."/>
            <person name="Ouma W.Z."/>
            <person name="Meulia T."/>
            <person name="Sideli G.M."/>
            <person name="Gradziel T.M."/>
            <person name="Fresnedo-Ramirez J."/>
        </authorList>
    </citation>
    <scope>NUCLEOTIDE SEQUENCE [LARGE SCALE GENOMIC DNA]</scope>
    <source>
        <tissue evidence="2">Leaf</tissue>
    </source>
</reference>
<dbReference type="EMBL" id="JAJFAZ020000003">
    <property type="protein sequence ID" value="KAI5339632.1"/>
    <property type="molecule type" value="Genomic_DNA"/>
</dbReference>
<dbReference type="Proteomes" id="UP001054821">
    <property type="component" value="Chromosome 3"/>
</dbReference>
<sequence>MGFVERWISLVMGCVKSVAFAIIINGQLGRRFKPSKGIKFGHRGPSISHILFADDTLVFLKATKPCYDQLVNLLNDLCEASGQLVNFSKSCLFFSQNTPEAIMREIESSLRIGAVEDPGKYLGKEVLLKVVLQAIPAYPMSIFRIPNSLFNEFNPIMANFW</sequence>
<evidence type="ECO:0008006" key="4">
    <source>
        <dbReference type="Google" id="ProtNLM"/>
    </source>
</evidence>
<feature type="transmembrane region" description="Helical" evidence="1">
    <location>
        <begin position="6"/>
        <end position="26"/>
    </location>
</feature>
<keyword evidence="3" id="KW-1185">Reference proteome</keyword>
<protein>
    <recommendedName>
        <fullName evidence="4">Reverse transcriptase domain-containing protein</fullName>
    </recommendedName>
</protein>
<dbReference type="PANTHER" id="PTHR33116">
    <property type="entry name" value="REVERSE TRANSCRIPTASE ZINC-BINDING DOMAIN-CONTAINING PROTEIN-RELATED-RELATED"/>
    <property type="match status" value="1"/>
</dbReference>
<dbReference type="PANTHER" id="PTHR33116:SF86">
    <property type="entry name" value="REVERSE TRANSCRIPTASE DOMAIN-CONTAINING PROTEIN"/>
    <property type="match status" value="1"/>
</dbReference>
<keyword evidence="1" id="KW-1133">Transmembrane helix</keyword>
<comment type="caution">
    <text evidence="2">The sequence shown here is derived from an EMBL/GenBank/DDBJ whole genome shotgun (WGS) entry which is preliminary data.</text>
</comment>